<dbReference type="InterPro" id="IPR049383">
    <property type="entry name" value="UbiD-like_N"/>
</dbReference>
<dbReference type="Proteomes" id="UP000055047">
    <property type="component" value="Unassembled WGS sequence"/>
</dbReference>
<gene>
    <name evidence="5" type="primary">ubiD</name>
    <name evidence="5" type="ORF">ANAPHAGO_00753</name>
</gene>
<keyword evidence="5" id="KW-0456">Lyase</keyword>
<evidence type="ECO:0000256" key="1">
    <source>
        <dbReference type="ARBA" id="ARBA00010021"/>
    </source>
</evidence>
<dbReference type="InterPro" id="IPR048304">
    <property type="entry name" value="UbiD_Rift_dom"/>
</dbReference>
<name>A0A098EGR1_ANAPH</name>
<comment type="similarity">
    <text evidence="1">Belongs to the UbiD family.</text>
</comment>
<dbReference type="Pfam" id="PF20695">
    <property type="entry name" value="UbiD_N"/>
    <property type="match status" value="1"/>
</dbReference>
<dbReference type="SUPFAM" id="SSF143968">
    <property type="entry name" value="UbiD C-terminal domain-like"/>
    <property type="match status" value="1"/>
</dbReference>
<organism evidence="5 6">
    <name type="scientific">Anaplasma phagocytophilum</name>
    <name type="common">Ehrlichia phagocytophila</name>
    <dbReference type="NCBI Taxonomy" id="948"/>
    <lineage>
        <taxon>Bacteria</taxon>
        <taxon>Pseudomonadati</taxon>
        <taxon>Pseudomonadota</taxon>
        <taxon>Alphaproteobacteria</taxon>
        <taxon>Rickettsiales</taxon>
        <taxon>Anaplasmataceae</taxon>
        <taxon>Anaplasma</taxon>
        <taxon>phagocytophilum group</taxon>
    </lineage>
</organism>
<dbReference type="InterPro" id="IPR002830">
    <property type="entry name" value="UbiD"/>
</dbReference>
<protein>
    <submittedName>
        <fullName evidence="5">3-octaprenyl-4-hydroxybenzoate carboxy-lyase</fullName>
        <ecNumber evidence="5">4.1.1.-</ecNumber>
    </submittedName>
</protein>
<evidence type="ECO:0000259" key="3">
    <source>
        <dbReference type="Pfam" id="PF20695"/>
    </source>
</evidence>
<dbReference type="PANTHER" id="PTHR30108:SF17">
    <property type="entry name" value="FERULIC ACID DECARBOXYLASE 1"/>
    <property type="match status" value="1"/>
</dbReference>
<dbReference type="Gene3D" id="1.20.5.570">
    <property type="entry name" value="Single helix bin"/>
    <property type="match status" value="1"/>
</dbReference>
<dbReference type="EMBL" id="CCXQ01000142">
    <property type="protein sequence ID" value="CEG20992.1"/>
    <property type="molecule type" value="Genomic_DNA"/>
</dbReference>
<dbReference type="SUPFAM" id="SSF50475">
    <property type="entry name" value="FMN-binding split barrel"/>
    <property type="match status" value="1"/>
</dbReference>
<dbReference type="NCBIfam" id="TIGR00148">
    <property type="entry name" value="UbiD family decarboxylase"/>
    <property type="match status" value="1"/>
</dbReference>
<feature type="domain" description="3-octaprenyl-4-hydroxybenzoate carboxy-lyase-like C-terminal" evidence="4">
    <location>
        <begin position="333"/>
        <end position="457"/>
    </location>
</feature>
<dbReference type="Pfam" id="PF01977">
    <property type="entry name" value="UbiD"/>
    <property type="match status" value="1"/>
</dbReference>
<evidence type="ECO:0000313" key="5">
    <source>
        <dbReference type="EMBL" id="CEG20992.1"/>
    </source>
</evidence>
<accession>A0A098EGR1</accession>
<evidence type="ECO:0000313" key="6">
    <source>
        <dbReference type="Proteomes" id="UP000055047"/>
    </source>
</evidence>
<evidence type="ECO:0000259" key="2">
    <source>
        <dbReference type="Pfam" id="PF01977"/>
    </source>
</evidence>
<feature type="domain" description="3-octaprenyl-4-hydroxybenzoate carboxy-lyase-like Rift-related" evidence="2">
    <location>
        <begin position="126"/>
        <end position="327"/>
    </location>
</feature>
<dbReference type="GO" id="GO:0008694">
    <property type="term" value="F:4-hydroxy-3-polyprenylbenzoate decarboxylase activity"/>
    <property type="evidence" value="ECO:0007669"/>
    <property type="project" value="TreeGrafter"/>
</dbReference>
<reference evidence="5 6" key="1">
    <citation type="submission" date="2014-09" db="EMBL/GenBank/DDBJ databases">
        <authorList>
            <person name="Loux Valentin"/>
            <person name="Dugat Thibaut"/>
        </authorList>
    </citation>
    <scope>NUCLEOTIDE SEQUENCE [LARGE SCALE GENOMIC DNA]</scope>
    <source>
        <strain evidence="5 6">BOV-10_179</strain>
    </source>
</reference>
<dbReference type="PANTHER" id="PTHR30108">
    <property type="entry name" value="3-OCTAPRENYL-4-HYDROXYBENZOATE CARBOXY-LYASE-RELATED"/>
    <property type="match status" value="1"/>
</dbReference>
<dbReference type="Gene3D" id="3.40.1670.10">
    <property type="entry name" value="UbiD C-terminal domain-like"/>
    <property type="match status" value="1"/>
</dbReference>
<proteinExistence type="inferred from homology"/>
<dbReference type="Pfam" id="PF20696">
    <property type="entry name" value="UbiD_C"/>
    <property type="match status" value="1"/>
</dbReference>
<dbReference type="RefSeq" id="WP_060757956.1">
    <property type="nucleotide sequence ID" value="NZ_CCXQ01000142.1"/>
</dbReference>
<dbReference type="AlphaFoldDB" id="A0A098EGR1"/>
<evidence type="ECO:0000259" key="4">
    <source>
        <dbReference type="Pfam" id="PF20696"/>
    </source>
</evidence>
<dbReference type="InterPro" id="IPR049381">
    <property type="entry name" value="UbiD-like_C"/>
</dbReference>
<dbReference type="GO" id="GO:0006744">
    <property type="term" value="P:ubiquinone biosynthetic process"/>
    <property type="evidence" value="ECO:0007669"/>
    <property type="project" value="TreeGrafter"/>
</dbReference>
<dbReference type="GO" id="GO:0005829">
    <property type="term" value="C:cytosol"/>
    <property type="evidence" value="ECO:0007669"/>
    <property type="project" value="TreeGrafter"/>
</dbReference>
<dbReference type="EC" id="4.1.1.-" evidence="5"/>
<sequence>MSFRDLRGFLDFLEKKGELVRVGEEVSPVLEITEIHSRLISSGGPAVVFENVVNEYGSSGIPVVANLFGTVERISYGLGIESCGLRDIGRLLAFLRMPTPPESFRDLLGMFPILRNVVSARTTVIKKAKCQEVVITEDDVDLRKFPIQTCWPGDVAPLITWPIVVTHGPTNAREDNFNLGIYRLQVVSENTAIMRWLRHRGGAQQYFRWKKEGKGDFPVAVVLGADPATTIAAVTPVPETLSEYQFAGILRKRPTELVNCITVPLRVPANAEIVLEGYVSASELLDEGPYGDHTGYYNSVEKFPKFVIKAITMRNSPMYHSTFTGRPPDECSVLGEALNEIIIPMMISQYPEIVDFWLPPEGCSYRVAIVSIKKAYPGHARRIVMGVLSFLRQFMYVKFVIVVDDDICVRDWKDVIWAISTRMDPSRDMMYIEDAPIDYLDFASSETGLGSKVGFDATNKIYPETKREWGVKIEMSKEIIDKVTSRWGQYGFEEKSQ</sequence>
<feature type="domain" description="3-octaprenyl-4-hydroxybenzoate carboxy-lyase-like N-terminal" evidence="3">
    <location>
        <begin position="10"/>
        <end position="91"/>
    </location>
</feature>
<dbReference type="FunFam" id="3.40.1670.10:FF:000001">
    <property type="entry name" value="3-octaprenyl-4-hydroxybenzoate carboxy-lyase"/>
    <property type="match status" value="1"/>
</dbReference>